<feature type="region of interest" description="Disordered" evidence="1">
    <location>
        <begin position="182"/>
        <end position="202"/>
    </location>
</feature>
<protein>
    <submittedName>
        <fullName evidence="2">Uncharacterized protein</fullName>
    </submittedName>
</protein>
<gene>
    <name evidence="2" type="ORF">K0M31_014727</name>
</gene>
<accession>A0AA40FGQ7</accession>
<proteinExistence type="predicted"/>
<dbReference type="EMBL" id="JAHYIQ010000041">
    <property type="protein sequence ID" value="KAK1118724.1"/>
    <property type="molecule type" value="Genomic_DNA"/>
</dbReference>
<keyword evidence="3" id="KW-1185">Reference proteome</keyword>
<dbReference type="AlphaFoldDB" id="A0AA40FGQ7"/>
<dbReference type="Proteomes" id="UP001177670">
    <property type="component" value="Unassembled WGS sequence"/>
</dbReference>
<evidence type="ECO:0000313" key="2">
    <source>
        <dbReference type="EMBL" id="KAK1118724.1"/>
    </source>
</evidence>
<comment type="caution">
    <text evidence="2">The sequence shown here is derived from an EMBL/GenBank/DDBJ whole genome shotgun (WGS) entry which is preliminary data.</text>
</comment>
<feature type="compositionally biased region" description="Polar residues" evidence="1">
    <location>
        <begin position="184"/>
        <end position="194"/>
    </location>
</feature>
<evidence type="ECO:0000256" key="1">
    <source>
        <dbReference type="SAM" id="MobiDB-lite"/>
    </source>
</evidence>
<sequence length="209" mass="23191">MELEEPESSCKAESRKRIEGSRGYRLRSPFHRASVPSGPVTIGGAISREMEHAARLYSSEVEARPGRLLNSSRSLASWMHAAFCGVVIQRETTIAAAIDQDDIDLAELEEIRFHVYTPRTHAEASDFSQHRNTAVSSSRAYSARSGNHDGIEAILETRRKARVAPAQPLVIRLINIAPDRIPCSEQQPASSNPRFQDGSRNDLEVMNIL</sequence>
<evidence type="ECO:0000313" key="3">
    <source>
        <dbReference type="Proteomes" id="UP001177670"/>
    </source>
</evidence>
<name>A0AA40FGQ7_9HYME</name>
<organism evidence="2 3">
    <name type="scientific">Melipona bicolor</name>
    <dbReference type="NCBI Taxonomy" id="60889"/>
    <lineage>
        <taxon>Eukaryota</taxon>
        <taxon>Metazoa</taxon>
        <taxon>Ecdysozoa</taxon>
        <taxon>Arthropoda</taxon>
        <taxon>Hexapoda</taxon>
        <taxon>Insecta</taxon>
        <taxon>Pterygota</taxon>
        <taxon>Neoptera</taxon>
        <taxon>Endopterygota</taxon>
        <taxon>Hymenoptera</taxon>
        <taxon>Apocrita</taxon>
        <taxon>Aculeata</taxon>
        <taxon>Apoidea</taxon>
        <taxon>Anthophila</taxon>
        <taxon>Apidae</taxon>
        <taxon>Melipona</taxon>
    </lineage>
</organism>
<reference evidence="2" key="1">
    <citation type="submission" date="2021-10" db="EMBL/GenBank/DDBJ databases">
        <title>Melipona bicolor Genome sequencing and assembly.</title>
        <authorList>
            <person name="Araujo N.S."/>
            <person name="Arias M.C."/>
        </authorList>
    </citation>
    <scope>NUCLEOTIDE SEQUENCE</scope>
    <source>
        <strain evidence="2">USP_2M_L1-L4_2017</strain>
        <tissue evidence="2">Whole body</tissue>
    </source>
</reference>